<keyword evidence="3" id="KW-1185">Reference proteome</keyword>
<dbReference type="EMBL" id="KN831859">
    <property type="protein sequence ID" value="KIM34756.1"/>
    <property type="molecule type" value="Genomic_DNA"/>
</dbReference>
<protein>
    <submittedName>
        <fullName evidence="2">Uncharacterized protein</fullName>
    </submittedName>
</protein>
<organism evidence="2 3">
    <name type="scientific">Hebeloma cylindrosporum</name>
    <dbReference type="NCBI Taxonomy" id="76867"/>
    <lineage>
        <taxon>Eukaryota</taxon>
        <taxon>Fungi</taxon>
        <taxon>Dikarya</taxon>
        <taxon>Basidiomycota</taxon>
        <taxon>Agaricomycotina</taxon>
        <taxon>Agaricomycetes</taxon>
        <taxon>Agaricomycetidae</taxon>
        <taxon>Agaricales</taxon>
        <taxon>Agaricineae</taxon>
        <taxon>Hymenogastraceae</taxon>
        <taxon>Hebeloma</taxon>
    </lineage>
</organism>
<dbReference type="HOGENOM" id="CLU_173714_0_0_1"/>
<dbReference type="OrthoDB" id="3268838at2759"/>
<dbReference type="Proteomes" id="UP000053424">
    <property type="component" value="Unassembled WGS sequence"/>
</dbReference>
<gene>
    <name evidence="2" type="ORF">M413DRAFT_41781</name>
</gene>
<accession>A0A0C3BTR6</accession>
<reference evidence="2 3" key="1">
    <citation type="submission" date="2014-04" db="EMBL/GenBank/DDBJ databases">
        <authorList>
            <consortium name="DOE Joint Genome Institute"/>
            <person name="Kuo A."/>
            <person name="Gay G."/>
            <person name="Dore J."/>
            <person name="Kohler A."/>
            <person name="Nagy L.G."/>
            <person name="Floudas D."/>
            <person name="Copeland A."/>
            <person name="Barry K.W."/>
            <person name="Cichocki N."/>
            <person name="Veneault-Fourrey C."/>
            <person name="LaButti K."/>
            <person name="Lindquist E.A."/>
            <person name="Lipzen A."/>
            <person name="Lundell T."/>
            <person name="Morin E."/>
            <person name="Murat C."/>
            <person name="Sun H."/>
            <person name="Tunlid A."/>
            <person name="Henrissat B."/>
            <person name="Grigoriev I.V."/>
            <person name="Hibbett D.S."/>
            <person name="Martin F."/>
            <person name="Nordberg H.P."/>
            <person name="Cantor M.N."/>
            <person name="Hua S.X."/>
        </authorList>
    </citation>
    <scope>NUCLEOTIDE SEQUENCE [LARGE SCALE GENOMIC DNA]</scope>
    <source>
        <strain evidence="3">h7</strain>
    </source>
</reference>
<feature type="non-terminal residue" evidence="2">
    <location>
        <position position="110"/>
    </location>
</feature>
<dbReference type="AlphaFoldDB" id="A0A0C3BTR6"/>
<evidence type="ECO:0000313" key="3">
    <source>
        <dbReference type="Proteomes" id="UP000053424"/>
    </source>
</evidence>
<sequence length="110" mass="12022">MPEIIEIMIAGKLVRLYIDKTGPEDRLIKNIFADATVAEAPHHPPNSPAASGHVYPLASSSTIRRGEGDQSPLFPPEYASCQNLSISTHRLILQSVESTPRSLILEFTAQ</sequence>
<evidence type="ECO:0000256" key="1">
    <source>
        <dbReference type="SAM" id="MobiDB-lite"/>
    </source>
</evidence>
<evidence type="ECO:0000313" key="2">
    <source>
        <dbReference type="EMBL" id="KIM34756.1"/>
    </source>
</evidence>
<feature type="region of interest" description="Disordered" evidence="1">
    <location>
        <begin position="39"/>
        <end position="74"/>
    </location>
</feature>
<name>A0A0C3BTR6_HEBCY</name>
<proteinExistence type="predicted"/>
<reference evidence="3" key="2">
    <citation type="submission" date="2015-01" db="EMBL/GenBank/DDBJ databases">
        <title>Evolutionary Origins and Diversification of the Mycorrhizal Mutualists.</title>
        <authorList>
            <consortium name="DOE Joint Genome Institute"/>
            <consortium name="Mycorrhizal Genomics Consortium"/>
            <person name="Kohler A."/>
            <person name="Kuo A."/>
            <person name="Nagy L.G."/>
            <person name="Floudas D."/>
            <person name="Copeland A."/>
            <person name="Barry K.W."/>
            <person name="Cichocki N."/>
            <person name="Veneault-Fourrey C."/>
            <person name="LaButti K."/>
            <person name="Lindquist E.A."/>
            <person name="Lipzen A."/>
            <person name="Lundell T."/>
            <person name="Morin E."/>
            <person name="Murat C."/>
            <person name="Riley R."/>
            <person name="Ohm R."/>
            <person name="Sun H."/>
            <person name="Tunlid A."/>
            <person name="Henrissat B."/>
            <person name="Grigoriev I.V."/>
            <person name="Hibbett D.S."/>
            <person name="Martin F."/>
        </authorList>
    </citation>
    <scope>NUCLEOTIDE SEQUENCE [LARGE SCALE GENOMIC DNA]</scope>
    <source>
        <strain evidence="3">h7</strain>
    </source>
</reference>